<dbReference type="AlphaFoldDB" id="A0AAQ4EJN4"/>
<evidence type="ECO:0000313" key="3">
    <source>
        <dbReference type="Proteomes" id="UP001321473"/>
    </source>
</evidence>
<comment type="caution">
    <text evidence="2">The sequence shown here is derived from an EMBL/GenBank/DDBJ whole genome shotgun (WGS) entry which is preliminary data.</text>
</comment>
<keyword evidence="3" id="KW-1185">Reference proteome</keyword>
<feature type="region of interest" description="Disordered" evidence="1">
    <location>
        <begin position="171"/>
        <end position="190"/>
    </location>
</feature>
<evidence type="ECO:0000313" key="2">
    <source>
        <dbReference type="EMBL" id="KAK8774841.1"/>
    </source>
</evidence>
<feature type="compositionally biased region" description="Polar residues" evidence="1">
    <location>
        <begin position="179"/>
        <end position="190"/>
    </location>
</feature>
<sequence>MATSAEDMLSPSPEDEEPSDTDAVLDSLLIAGLAGLFASTPNSPEFSSYEDEEFEASEAGGSSQDDETLTENACFKELSSQKELRARRQATRFTTEYLVRFIARLNLPTLAERRNVIRRLTSALCHQTLSIDGIQRPALAGWAKMRQGTAARATEFMEVLHDAVCENAASVSQRDRPLQKQNGTLANGASTSREKTFRGINIMASAIAR</sequence>
<feature type="region of interest" description="Disordered" evidence="1">
    <location>
        <begin position="1"/>
        <end position="23"/>
    </location>
</feature>
<evidence type="ECO:0000256" key="1">
    <source>
        <dbReference type="SAM" id="MobiDB-lite"/>
    </source>
</evidence>
<protein>
    <submittedName>
        <fullName evidence="2">Uncharacterized protein</fullName>
    </submittedName>
</protein>
<dbReference type="EMBL" id="JARKHS020014925">
    <property type="protein sequence ID" value="KAK8774841.1"/>
    <property type="molecule type" value="Genomic_DNA"/>
</dbReference>
<accession>A0AAQ4EJN4</accession>
<gene>
    <name evidence="2" type="ORF">V5799_010626</name>
</gene>
<dbReference type="Proteomes" id="UP001321473">
    <property type="component" value="Unassembled WGS sequence"/>
</dbReference>
<reference evidence="2 3" key="1">
    <citation type="journal article" date="2023" name="Arcadia Sci">
        <title>De novo assembly of a long-read Amblyomma americanum tick genome.</title>
        <authorList>
            <person name="Chou S."/>
            <person name="Poskanzer K.E."/>
            <person name="Rollins M."/>
            <person name="Thuy-Boun P.S."/>
        </authorList>
    </citation>
    <scope>NUCLEOTIDE SEQUENCE [LARGE SCALE GENOMIC DNA]</scope>
    <source>
        <strain evidence="2">F_SG_1</strain>
        <tissue evidence="2">Salivary glands</tissue>
    </source>
</reference>
<name>A0AAQ4EJN4_AMBAM</name>
<organism evidence="2 3">
    <name type="scientific">Amblyomma americanum</name>
    <name type="common">Lone star tick</name>
    <dbReference type="NCBI Taxonomy" id="6943"/>
    <lineage>
        <taxon>Eukaryota</taxon>
        <taxon>Metazoa</taxon>
        <taxon>Ecdysozoa</taxon>
        <taxon>Arthropoda</taxon>
        <taxon>Chelicerata</taxon>
        <taxon>Arachnida</taxon>
        <taxon>Acari</taxon>
        <taxon>Parasitiformes</taxon>
        <taxon>Ixodida</taxon>
        <taxon>Ixodoidea</taxon>
        <taxon>Ixodidae</taxon>
        <taxon>Amblyomminae</taxon>
        <taxon>Amblyomma</taxon>
    </lineage>
</organism>
<proteinExistence type="predicted"/>
<feature type="region of interest" description="Disordered" evidence="1">
    <location>
        <begin position="42"/>
        <end position="68"/>
    </location>
</feature>